<accession>A0ABW7Z8B8</accession>
<dbReference type="Proteomes" id="UP001612741">
    <property type="component" value="Unassembled WGS sequence"/>
</dbReference>
<sequence length="62" mass="6538">MGNNISGQVYDGSNGNPVGARLSCYDADTTCGTVIKGLTNQYYLKVWCQAPPCGGYGRISDS</sequence>
<dbReference type="EMBL" id="JBITGY010000015">
    <property type="protein sequence ID" value="MFI6504411.1"/>
    <property type="molecule type" value="Genomic_DNA"/>
</dbReference>
<comment type="caution">
    <text evidence="1">The sequence shown here is derived from an EMBL/GenBank/DDBJ whole genome shotgun (WGS) entry which is preliminary data.</text>
</comment>
<organism evidence="1 2">
    <name type="scientific">Nonomuraea typhae</name>
    <dbReference type="NCBI Taxonomy" id="2603600"/>
    <lineage>
        <taxon>Bacteria</taxon>
        <taxon>Bacillati</taxon>
        <taxon>Actinomycetota</taxon>
        <taxon>Actinomycetes</taxon>
        <taxon>Streptosporangiales</taxon>
        <taxon>Streptosporangiaceae</taxon>
        <taxon>Nonomuraea</taxon>
    </lineage>
</organism>
<keyword evidence="2" id="KW-1185">Reference proteome</keyword>
<evidence type="ECO:0000313" key="2">
    <source>
        <dbReference type="Proteomes" id="UP001612741"/>
    </source>
</evidence>
<protein>
    <submittedName>
        <fullName evidence="1">Uncharacterized protein</fullName>
    </submittedName>
</protein>
<name>A0ABW7Z8B8_9ACTN</name>
<proteinExistence type="predicted"/>
<reference evidence="1 2" key="1">
    <citation type="submission" date="2024-10" db="EMBL/GenBank/DDBJ databases">
        <title>The Natural Products Discovery Center: Release of the First 8490 Sequenced Strains for Exploring Actinobacteria Biosynthetic Diversity.</title>
        <authorList>
            <person name="Kalkreuter E."/>
            <person name="Kautsar S.A."/>
            <person name="Yang D."/>
            <person name="Bader C.D."/>
            <person name="Teijaro C.N."/>
            <person name="Fluegel L."/>
            <person name="Davis C.M."/>
            <person name="Simpson J.R."/>
            <person name="Lauterbach L."/>
            <person name="Steele A.D."/>
            <person name="Gui C."/>
            <person name="Meng S."/>
            <person name="Li G."/>
            <person name="Viehrig K."/>
            <person name="Ye F."/>
            <person name="Su P."/>
            <person name="Kiefer A.F."/>
            <person name="Nichols A."/>
            <person name="Cepeda A.J."/>
            <person name="Yan W."/>
            <person name="Fan B."/>
            <person name="Jiang Y."/>
            <person name="Adhikari A."/>
            <person name="Zheng C.-J."/>
            <person name="Schuster L."/>
            <person name="Cowan T.M."/>
            <person name="Smanski M.J."/>
            <person name="Chevrette M.G."/>
            <person name="De Carvalho L.P.S."/>
            <person name="Shen B."/>
        </authorList>
    </citation>
    <scope>NUCLEOTIDE SEQUENCE [LARGE SCALE GENOMIC DNA]</scope>
    <source>
        <strain evidence="1 2">NPDC050545</strain>
    </source>
</reference>
<evidence type="ECO:0000313" key="1">
    <source>
        <dbReference type="EMBL" id="MFI6504411.1"/>
    </source>
</evidence>
<dbReference type="RefSeq" id="WP_397090158.1">
    <property type="nucleotide sequence ID" value="NZ_JBITGY010000015.1"/>
</dbReference>
<gene>
    <name evidence="1" type="ORF">ACIBG2_43995</name>
</gene>